<dbReference type="InterPro" id="IPR000594">
    <property type="entry name" value="ThiF_NAD_FAD-bd"/>
</dbReference>
<feature type="compositionally biased region" description="Basic and acidic residues" evidence="1">
    <location>
        <begin position="265"/>
        <end position="291"/>
    </location>
</feature>
<dbReference type="InterPro" id="IPR045886">
    <property type="entry name" value="ThiF/MoeB/HesA"/>
</dbReference>
<dbReference type="Gene3D" id="3.40.50.720">
    <property type="entry name" value="NAD(P)-binding Rossmann-like Domain"/>
    <property type="match status" value="1"/>
</dbReference>
<accession>A0A068VUW8</accession>
<protein>
    <submittedName>
        <fullName evidence="3">Molybdenum cofactor biosynthesis protein</fullName>
    </submittedName>
</protein>
<gene>
    <name evidence="3" type="primary">moeZ (moeB)</name>
    <name evidence="3" type="ORF">PFCIRM138_04295</name>
</gene>
<dbReference type="PATRIC" id="fig|66712.6.peg.2101"/>
<dbReference type="InterPro" id="IPR035985">
    <property type="entry name" value="Ubiquitin-activating_enz"/>
</dbReference>
<evidence type="ECO:0000313" key="3">
    <source>
        <dbReference type="EMBL" id="CEP27595.1"/>
    </source>
</evidence>
<dbReference type="GO" id="GO:0008146">
    <property type="term" value="F:sulfotransferase activity"/>
    <property type="evidence" value="ECO:0007669"/>
    <property type="project" value="TreeGrafter"/>
</dbReference>
<dbReference type="CDD" id="cd00757">
    <property type="entry name" value="ThiF_MoeB_HesA_family"/>
    <property type="match status" value="1"/>
</dbReference>
<dbReference type="EMBL" id="LM676439">
    <property type="protein sequence ID" value="CEP27595.1"/>
    <property type="molecule type" value="Genomic_DNA"/>
</dbReference>
<feature type="domain" description="THIF-type NAD/FAD binding fold" evidence="2">
    <location>
        <begin position="25"/>
        <end position="254"/>
    </location>
</feature>
<evidence type="ECO:0000259" key="2">
    <source>
        <dbReference type="Pfam" id="PF00899"/>
    </source>
</evidence>
<dbReference type="PANTHER" id="PTHR10953">
    <property type="entry name" value="UBIQUITIN-ACTIVATING ENZYME E1"/>
    <property type="match status" value="1"/>
</dbReference>
<dbReference type="RefSeq" id="WP_036943402.1">
    <property type="nucleotide sequence ID" value="NZ_CP010341.1"/>
</dbReference>
<sequence length="291" mass="30172">MGVRIPLSTPVEDVDADDPRLARHRRNWLVAGIGPAGQARMRAARVLVVGAGGLGSPVLLYLAAAGVGTLGVCDSDVVEVTNLARQLLHGEADVGMAKPESAARRLGALDASVRVEQFGNVTRDFLDAHGAEWDLVIDCTDNFAAKYLVADWCADSGVPLVWGTVVSMGFQVSVFWSRPPAGVPATTLRMVYPHVPPPGTTPASPQVGVLGSVVGQAGTAMATEATKLITGVGEPLIGRALVADAARNRYSVLTFAAGPDGSDSSADRSGRPDRFDGPDSSARHDATGDTP</sequence>
<feature type="region of interest" description="Disordered" evidence="1">
    <location>
        <begin position="255"/>
        <end position="291"/>
    </location>
</feature>
<evidence type="ECO:0000256" key="1">
    <source>
        <dbReference type="SAM" id="MobiDB-lite"/>
    </source>
</evidence>
<dbReference type="PANTHER" id="PTHR10953:SF102">
    <property type="entry name" value="ADENYLYLTRANSFERASE AND SULFURTRANSFERASE MOCS3"/>
    <property type="match status" value="1"/>
</dbReference>
<organism evidence="3">
    <name type="scientific">Propionibacterium freudenreichii subsp. freudenreichii</name>
    <dbReference type="NCBI Taxonomy" id="66712"/>
    <lineage>
        <taxon>Bacteria</taxon>
        <taxon>Bacillati</taxon>
        <taxon>Actinomycetota</taxon>
        <taxon>Actinomycetes</taxon>
        <taxon>Propionibacteriales</taxon>
        <taxon>Propionibacteriaceae</taxon>
        <taxon>Propionibacterium</taxon>
    </lineage>
</organism>
<dbReference type="GO" id="GO:0016779">
    <property type="term" value="F:nucleotidyltransferase activity"/>
    <property type="evidence" value="ECO:0007669"/>
    <property type="project" value="TreeGrafter"/>
</dbReference>
<dbReference type="GO" id="GO:0004792">
    <property type="term" value="F:thiosulfate-cyanide sulfurtransferase activity"/>
    <property type="evidence" value="ECO:0007669"/>
    <property type="project" value="TreeGrafter"/>
</dbReference>
<proteinExistence type="predicted"/>
<reference evidence="3" key="1">
    <citation type="submission" date="2014-08" db="EMBL/GenBank/DDBJ databases">
        <authorList>
            <person name="Falentin Helene"/>
        </authorList>
    </citation>
    <scope>NUCLEOTIDE SEQUENCE</scope>
</reference>
<name>A0A068VUW8_PROFF</name>
<dbReference type="KEGG" id="pfre:RM25_2056"/>
<dbReference type="SUPFAM" id="SSF69572">
    <property type="entry name" value="Activating enzymes of the ubiquitin-like proteins"/>
    <property type="match status" value="1"/>
</dbReference>
<dbReference type="AlphaFoldDB" id="A0A068VUW8"/>
<dbReference type="GO" id="GO:0008641">
    <property type="term" value="F:ubiquitin-like modifier activating enzyme activity"/>
    <property type="evidence" value="ECO:0007669"/>
    <property type="project" value="InterPro"/>
</dbReference>
<dbReference type="GO" id="GO:0005829">
    <property type="term" value="C:cytosol"/>
    <property type="evidence" value="ECO:0007669"/>
    <property type="project" value="TreeGrafter"/>
</dbReference>
<dbReference type="Pfam" id="PF00899">
    <property type="entry name" value="ThiF"/>
    <property type="match status" value="1"/>
</dbReference>